<gene>
    <name evidence="2" type="ordered locus">Sfum_1689</name>
</gene>
<name>A0LIX4_SYNFM</name>
<reference evidence="2 3" key="1">
    <citation type="submission" date="2006-10" db="EMBL/GenBank/DDBJ databases">
        <title>Complete sequence of Syntrophobacter fumaroxidans MPOB.</title>
        <authorList>
            <consortium name="US DOE Joint Genome Institute"/>
            <person name="Copeland A."/>
            <person name="Lucas S."/>
            <person name="Lapidus A."/>
            <person name="Barry K."/>
            <person name="Detter J.C."/>
            <person name="Glavina del Rio T."/>
            <person name="Hammon N."/>
            <person name="Israni S."/>
            <person name="Pitluck S."/>
            <person name="Goltsman E.G."/>
            <person name="Martinez M."/>
            <person name="Schmutz J."/>
            <person name="Larimer F."/>
            <person name="Land M."/>
            <person name="Hauser L."/>
            <person name="Kyrpides N."/>
            <person name="Kim E."/>
            <person name="Boone D.R."/>
            <person name="Brockman F."/>
            <person name="Culley D."/>
            <person name="Ferry J."/>
            <person name="Gunsalus R."/>
            <person name="McInerney M.J."/>
            <person name="Morrison M."/>
            <person name="Plugge C."/>
            <person name="Rohlin L."/>
            <person name="Scholten J."/>
            <person name="Sieber J."/>
            <person name="Stams A.J.M."/>
            <person name="Worm P."/>
            <person name="Henstra A.M."/>
            <person name="Richardson P."/>
        </authorList>
    </citation>
    <scope>NUCLEOTIDE SEQUENCE [LARGE SCALE GENOMIC DNA]</scope>
    <source>
        <strain evidence="3">DSM 10017 / MPOB</strain>
    </source>
</reference>
<dbReference type="STRING" id="335543.Sfum_1689"/>
<proteinExistence type="predicted"/>
<organism evidence="2 3">
    <name type="scientific">Syntrophobacter fumaroxidans (strain DSM 10017 / MPOB)</name>
    <dbReference type="NCBI Taxonomy" id="335543"/>
    <lineage>
        <taxon>Bacteria</taxon>
        <taxon>Pseudomonadati</taxon>
        <taxon>Thermodesulfobacteriota</taxon>
        <taxon>Syntrophobacteria</taxon>
        <taxon>Syntrophobacterales</taxon>
        <taxon>Syntrophobacteraceae</taxon>
        <taxon>Syntrophobacter</taxon>
    </lineage>
</organism>
<sequence length="98" mass="11164">MHHSTSVLRTLTNRRARSQSFLTKNQRREKPFNGRHIHAIPGDFLDGPLPKAPFEAGRNRPSSPRQTGGRSRNVHSRRVTGQVERLYPFPLQVAVRAT</sequence>
<evidence type="ECO:0000313" key="2">
    <source>
        <dbReference type="EMBL" id="ABK17376.1"/>
    </source>
</evidence>
<evidence type="ECO:0000256" key="1">
    <source>
        <dbReference type="SAM" id="MobiDB-lite"/>
    </source>
</evidence>
<dbReference type="AlphaFoldDB" id="A0LIX4"/>
<feature type="compositionally biased region" description="Polar residues" evidence="1">
    <location>
        <begin position="60"/>
        <end position="70"/>
    </location>
</feature>
<dbReference type="EMBL" id="CP000478">
    <property type="protein sequence ID" value="ABK17376.1"/>
    <property type="molecule type" value="Genomic_DNA"/>
</dbReference>
<feature type="compositionally biased region" description="Polar residues" evidence="1">
    <location>
        <begin position="1"/>
        <end position="11"/>
    </location>
</feature>
<dbReference type="HOGENOM" id="CLU_2332631_0_0_7"/>
<dbReference type="KEGG" id="sfu:Sfum_1689"/>
<evidence type="ECO:0000313" key="3">
    <source>
        <dbReference type="Proteomes" id="UP000001784"/>
    </source>
</evidence>
<protein>
    <submittedName>
        <fullName evidence="2">Uncharacterized protein</fullName>
    </submittedName>
</protein>
<dbReference type="Proteomes" id="UP000001784">
    <property type="component" value="Chromosome"/>
</dbReference>
<feature type="region of interest" description="Disordered" evidence="1">
    <location>
        <begin position="1"/>
        <end position="81"/>
    </location>
</feature>
<accession>A0LIX4</accession>
<keyword evidence="3" id="KW-1185">Reference proteome</keyword>
<dbReference type="InParanoid" id="A0LIX4"/>